<dbReference type="AlphaFoldDB" id="A0AAE7JT94"/>
<proteinExistence type="predicted"/>
<reference evidence="2" key="1">
    <citation type="submission" date="2020-03" db="EMBL/GenBank/DDBJ databases">
        <title>Genome sequences of seven Enterobacteriaceae strains isolated from Canadian wastewater treatment facilities.</title>
        <authorList>
            <person name="Huang H."/>
            <person name="Chmara J.T."/>
            <person name="Duceppe M.-O."/>
        </authorList>
    </citation>
    <scope>NUCLEOTIDE SEQUENCE [LARGE SCALE GENOMIC DNA]</scope>
    <source>
        <strain evidence="2">Biosolid 3</strain>
    </source>
</reference>
<dbReference type="EMBL" id="CP054160">
    <property type="protein sequence ID" value="QKJ58573.1"/>
    <property type="molecule type" value="Genomic_DNA"/>
</dbReference>
<evidence type="ECO:0000313" key="1">
    <source>
        <dbReference type="EMBL" id="QKJ58573.1"/>
    </source>
</evidence>
<gene>
    <name evidence="1" type="ORF">G9399_09585</name>
</gene>
<dbReference type="RefSeq" id="WP_173409033.1">
    <property type="nucleotide sequence ID" value="NZ_CP054160.3"/>
</dbReference>
<protein>
    <submittedName>
        <fullName evidence="1">Uncharacterized protein</fullName>
    </submittedName>
</protein>
<name>A0AAE7JT94_SERFO</name>
<evidence type="ECO:0000313" key="2">
    <source>
        <dbReference type="Proteomes" id="UP000503464"/>
    </source>
</evidence>
<dbReference type="Proteomes" id="UP000503464">
    <property type="component" value="Chromosome"/>
</dbReference>
<organism evidence="1 2">
    <name type="scientific">Serratia fonticola</name>
    <dbReference type="NCBI Taxonomy" id="47917"/>
    <lineage>
        <taxon>Bacteria</taxon>
        <taxon>Pseudomonadati</taxon>
        <taxon>Pseudomonadota</taxon>
        <taxon>Gammaproteobacteria</taxon>
        <taxon>Enterobacterales</taxon>
        <taxon>Yersiniaceae</taxon>
        <taxon>Serratia</taxon>
    </lineage>
</organism>
<accession>A0AAE7JT94</accession>
<sequence>MSELTVFWKKEAVGKILDPQPDNFHLCGKWQPIASNYLDDFINDIQETEDSLVCVGSEEKGLTGVVCAVPDEYIDVLIRDSYKNLHEL</sequence>